<reference evidence="2 3" key="1">
    <citation type="journal article" date="2014" name="Agronomy (Basel)">
        <title>A Draft Genome Sequence for Ensete ventricosum, the Drought-Tolerant Tree Against Hunger.</title>
        <authorList>
            <person name="Harrison J."/>
            <person name="Moore K.A."/>
            <person name="Paszkiewicz K."/>
            <person name="Jones T."/>
            <person name="Grant M."/>
            <person name="Ambacheew D."/>
            <person name="Muzemil S."/>
            <person name="Studholme D.J."/>
        </authorList>
    </citation>
    <scope>NUCLEOTIDE SEQUENCE [LARGE SCALE GENOMIC DNA]</scope>
</reference>
<sequence length="331" mass="36569">MRKLVHIDQGWDAWLGLVLGLGDLYLGRQLRLLFSQVRSEDHERIRVGVLDVTPPMLKSVPREDLVSVLKKSSSPLFLPSSGGFILTSRVDHTFDLSSDVTLGVVALYDRLLPIPLEWSIDVPPGGMAKRNRSEEQAPGLTFRGMTNPMRKRHHEDKQVKKIRSAQRLGWLSSSYGSMLATKLDDAQELLGGRSGVEAGDRKGRGSDDESSEAQLPKSKALVRKEVDSDEHHSAAEADLPIVKEGISWAAEGKGLVVLTEEMPAPWTKLKSVRELCNAHLGMDSQDYHAIRVGTQLEHASDAPLEIDLTSLTHRTQIWLDGEASTQYAQGT</sequence>
<evidence type="ECO:0000313" key="2">
    <source>
        <dbReference type="EMBL" id="RRT73762.1"/>
    </source>
</evidence>
<protein>
    <submittedName>
        <fullName evidence="2">Uncharacterized protein</fullName>
    </submittedName>
</protein>
<feature type="region of interest" description="Disordered" evidence="1">
    <location>
        <begin position="127"/>
        <end position="161"/>
    </location>
</feature>
<dbReference type="EMBL" id="AMZH03002994">
    <property type="protein sequence ID" value="RRT73762.1"/>
    <property type="molecule type" value="Genomic_DNA"/>
</dbReference>
<name>A0A427AC33_ENSVE</name>
<evidence type="ECO:0000256" key="1">
    <source>
        <dbReference type="SAM" id="MobiDB-lite"/>
    </source>
</evidence>
<feature type="compositionally biased region" description="Basic residues" evidence="1">
    <location>
        <begin position="149"/>
        <end position="161"/>
    </location>
</feature>
<organism evidence="2 3">
    <name type="scientific">Ensete ventricosum</name>
    <name type="common">Abyssinian banana</name>
    <name type="synonym">Musa ensete</name>
    <dbReference type="NCBI Taxonomy" id="4639"/>
    <lineage>
        <taxon>Eukaryota</taxon>
        <taxon>Viridiplantae</taxon>
        <taxon>Streptophyta</taxon>
        <taxon>Embryophyta</taxon>
        <taxon>Tracheophyta</taxon>
        <taxon>Spermatophyta</taxon>
        <taxon>Magnoliopsida</taxon>
        <taxon>Liliopsida</taxon>
        <taxon>Zingiberales</taxon>
        <taxon>Musaceae</taxon>
        <taxon>Ensete</taxon>
    </lineage>
</organism>
<gene>
    <name evidence="2" type="ORF">B296_00007884</name>
</gene>
<dbReference type="Proteomes" id="UP000287651">
    <property type="component" value="Unassembled WGS sequence"/>
</dbReference>
<evidence type="ECO:0000313" key="3">
    <source>
        <dbReference type="Proteomes" id="UP000287651"/>
    </source>
</evidence>
<proteinExistence type="predicted"/>
<feature type="region of interest" description="Disordered" evidence="1">
    <location>
        <begin position="191"/>
        <end position="236"/>
    </location>
</feature>
<feature type="compositionally biased region" description="Basic and acidic residues" evidence="1">
    <location>
        <begin position="222"/>
        <end position="235"/>
    </location>
</feature>
<comment type="caution">
    <text evidence="2">The sequence shown here is derived from an EMBL/GenBank/DDBJ whole genome shotgun (WGS) entry which is preliminary data.</text>
</comment>
<feature type="compositionally biased region" description="Basic and acidic residues" evidence="1">
    <location>
        <begin position="198"/>
        <end position="207"/>
    </location>
</feature>
<accession>A0A427AC33</accession>
<dbReference type="AlphaFoldDB" id="A0A427AC33"/>